<dbReference type="GO" id="GO:0004806">
    <property type="term" value="F:triacylglycerol lipase activity"/>
    <property type="evidence" value="ECO:0007669"/>
    <property type="project" value="TreeGrafter"/>
</dbReference>
<sequence>MNAGILTMTDARLHYEMLGSGPPLLLVPGGNGDAGVYTAAARTLTAHFTVVTYDRRGHSRSPLTGPPGEERVERHAEDAHTLLTAIGAGPAHVFGSSSGALIAMELAARHPGRVRTVIAHEPPAVGLLPDAGRWHALFREVHDLYVREGTPRAMHRFSTETGLNAPPPDPAGLPPESRATMARVVANLEVFLGRELRSFARHTPDPAALDGITLAGGVDSRGTMPYRVAALLAERLSTPLVEFPGGHTGYLDHPRAFAETLHRTLYLRGHRPARTRPAILDA</sequence>
<dbReference type="InterPro" id="IPR029058">
    <property type="entry name" value="AB_hydrolase_fold"/>
</dbReference>
<evidence type="ECO:0000259" key="1">
    <source>
        <dbReference type="Pfam" id="PF00561"/>
    </source>
</evidence>
<reference evidence="2" key="1">
    <citation type="submission" date="2020-11" db="EMBL/GenBank/DDBJ databases">
        <title>Sequencing the genomes of 1000 actinobacteria strains.</title>
        <authorList>
            <person name="Klenk H.-P."/>
        </authorList>
    </citation>
    <scope>NUCLEOTIDE SEQUENCE</scope>
    <source>
        <strain evidence="2">DSM 43175</strain>
    </source>
</reference>
<protein>
    <submittedName>
        <fullName evidence="2">Pimeloyl-ACP methyl ester carboxylesterase</fullName>
    </submittedName>
</protein>
<dbReference type="InterPro" id="IPR050471">
    <property type="entry name" value="AB_hydrolase"/>
</dbReference>
<dbReference type="AlphaFoldDB" id="A0A931DNB6"/>
<feature type="domain" description="AB hydrolase-1" evidence="1">
    <location>
        <begin position="22"/>
        <end position="156"/>
    </location>
</feature>
<dbReference type="Proteomes" id="UP000614047">
    <property type="component" value="Unassembled WGS sequence"/>
</dbReference>
<dbReference type="EMBL" id="JADOUA010000001">
    <property type="protein sequence ID" value="MBG6091107.1"/>
    <property type="molecule type" value="Genomic_DNA"/>
</dbReference>
<evidence type="ECO:0000313" key="2">
    <source>
        <dbReference type="EMBL" id="MBG6091107.1"/>
    </source>
</evidence>
<dbReference type="PANTHER" id="PTHR43433:SF5">
    <property type="entry name" value="AB HYDROLASE-1 DOMAIN-CONTAINING PROTEIN"/>
    <property type="match status" value="1"/>
</dbReference>
<organism evidence="2 3">
    <name type="scientific">Actinomadura viridis</name>
    <dbReference type="NCBI Taxonomy" id="58110"/>
    <lineage>
        <taxon>Bacteria</taxon>
        <taxon>Bacillati</taxon>
        <taxon>Actinomycetota</taxon>
        <taxon>Actinomycetes</taxon>
        <taxon>Streptosporangiales</taxon>
        <taxon>Thermomonosporaceae</taxon>
        <taxon>Actinomadura</taxon>
    </lineage>
</organism>
<dbReference type="GO" id="GO:0046503">
    <property type="term" value="P:glycerolipid catabolic process"/>
    <property type="evidence" value="ECO:0007669"/>
    <property type="project" value="TreeGrafter"/>
</dbReference>
<keyword evidence="3" id="KW-1185">Reference proteome</keyword>
<accession>A0A931DNB6</accession>
<dbReference type="PANTHER" id="PTHR43433">
    <property type="entry name" value="HYDROLASE, ALPHA/BETA FOLD FAMILY PROTEIN"/>
    <property type="match status" value="1"/>
</dbReference>
<evidence type="ECO:0000313" key="3">
    <source>
        <dbReference type="Proteomes" id="UP000614047"/>
    </source>
</evidence>
<comment type="caution">
    <text evidence="2">The sequence shown here is derived from an EMBL/GenBank/DDBJ whole genome shotgun (WGS) entry which is preliminary data.</text>
</comment>
<gene>
    <name evidence="2" type="ORF">IW256_005220</name>
</gene>
<dbReference type="RefSeq" id="WP_197013470.1">
    <property type="nucleotide sequence ID" value="NZ_BAABES010000001.1"/>
</dbReference>
<dbReference type="Gene3D" id="3.40.50.1820">
    <property type="entry name" value="alpha/beta hydrolase"/>
    <property type="match status" value="1"/>
</dbReference>
<proteinExistence type="predicted"/>
<dbReference type="Pfam" id="PF00561">
    <property type="entry name" value="Abhydrolase_1"/>
    <property type="match status" value="1"/>
</dbReference>
<dbReference type="SUPFAM" id="SSF53474">
    <property type="entry name" value="alpha/beta-Hydrolases"/>
    <property type="match status" value="1"/>
</dbReference>
<name>A0A931DNB6_9ACTN</name>
<dbReference type="InterPro" id="IPR000073">
    <property type="entry name" value="AB_hydrolase_1"/>
</dbReference>